<evidence type="ECO:0000256" key="1">
    <source>
        <dbReference type="SAM" id="Phobius"/>
    </source>
</evidence>
<name>A0A9P4JYM0_9PLEO</name>
<sequence>MHRHQRYTSYVYVSLLRIVCGYAAGADVYFGCVGGNGLCEYVDNFIWMVLIGVGHDGSGVCVGRLCARVCPGWEMRAGQRSMKKRKMLSPGKE</sequence>
<keyword evidence="1" id="KW-0472">Membrane</keyword>
<proteinExistence type="predicted"/>
<evidence type="ECO:0000313" key="3">
    <source>
        <dbReference type="Proteomes" id="UP000800093"/>
    </source>
</evidence>
<keyword evidence="3" id="KW-1185">Reference proteome</keyword>
<feature type="transmembrane region" description="Helical" evidence="1">
    <location>
        <begin position="7"/>
        <end position="25"/>
    </location>
</feature>
<dbReference type="Proteomes" id="UP000800093">
    <property type="component" value="Unassembled WGS sequence"/>
</dbReference>
<dbReference type="AlphaFoldDB" id="A0A9P4JYM0"/>
<evidence type="ECO:0000313" key="2">
    <source>
        <dbReference type="EMBL" id="KAF2259327.1"/>
    </source>
</evidence>
<gene>
    <name evidence="2" type="ORF">CC78DRAFT_72328</name>
</gene>
<feature type="transmembrane region" description="Helical" evidence="1">
    <location>
        <begin position="45"/>
        <end position="67"/>
    </location>
</feature>
<organism evidence="2 3">
    <name type="scientific">Lojkania enalia</name>
    <dbReference type="NCBI Taxonomy" id="147567"/>
    <lineage>
        <taxon>Eukaryota</taxon>
        <taxon>Fungi</taxon>
        <taxon>Dikarya</taxon>
        <taxon>Ascomycota</taxon>
        <taxon>Pezizomycotina</taxon>
        <taxon>Dothideomycetes</taxon>
        <taxon>Pleosporomycetidae</taxon>
        <taxon>Pleosporales</taxon>
        <taxon>Pleosporales incertae sedis</taxon>
        <taxon>Lojkania</taxon>
    </lineage>
</organism>
<dbReference type="EMBL" id="ML986712">
    <property type="protein sequence ID" value="KAF2259327.1"/>
    <property type="molecule type" value="Genomic_DNA"/>
</dbReference>
<reference evidence="3" key="1">
    <citation type="journal article" date="2020" name="Stud. Mycol.">
        <title>101 Dothideomycetes genomes: A test case for predicting lifestyles and emergence of pathogens.</title>
        <authorList>
            <person name="Haridas S."/>
            <person name="Albert R."/>
            <person name="Binder M."/>
            <person name="Bloem J."/>
            <person name="LaButti K."/>
            <person name="Salamov A."/>
            <person name="Andreopoulos B."/>
            <person name="Baker S."/>
            <person name="Barry K."/>
            <person name="Bills G."/>
            <person name="Bluhm B."/>
            <person name="Cannon C."/>
            <person name="Castanera R."/>
            <person name="Culley D."/>
            <person name="Daum C."/>
            <person name="Ezra D."/>
            <person name="Gonzalez J."/>
            <person name="Henrissat B."/>
            <person name="Kuo A."/>
            <person name="Liang C."/>
            <person name="Lipzen A."/>
            <person name="Lutzoni F."/>
            <person name="Magnuson J."/>
            <person name="Mondo S."/>
            <person name="Nolan M."/>
            <person name="Ohm R."/>
            <person name="Pangilinan J."/>
            <person name="Park H.-J."/>
            <person name="Ramirez L."/>
            <person name="Alfaro M."/>
            <person name="Sun H."/>
            <person name="Tritt A."/>
            <person name="Yoshinaga Y."/>
            <person name="Zwiers L.-H."/>
            <person name="Turgeon B."/>
            <person name="Goodwin S."/>
            <person name="Spatafora J."/>
            <person name="Crous P."/>
            <person name="Grigoriev I."/>
        </authorList>
    </citation>
    <scope>NUCLEOTIDE SEQUENCE [LARGE SCALE GENOMIC DNA]</scope>
    <source>
        <strain evidence="3">CBS 304.66</strain>
    </source>
</reference>
<protein>
    <submittedName>
        <fullName evidence="2">Uncharacterized protein</fullName>
    </submittedName>
</protein>
<accession>A0A9P4JYM0</accession>
<keyword evidence="1" id="KW-1133">Transmembrane helix</keyword>
<comment type="caution">
    <text evidence="2">The sequence shown here is derived from an EMBL/GenBank/DDBJ whole genome shotgun (WGS) entry which is preliminary data.</text>
</comment>
<keyword evidence="1" id="KW-0812">Transmembrane</keyword>